<feature type="domain" description="Histidine kinase" evidence="6">
    <location>
        <begin position="1"/>
        <end position="69"/>
    </location>
</feature>
<dbReference type="InterPro" id="IPR004358">
    <property type="entry name" value="Sig_transdc_His_kin-like_C"/>
</dbReference>
<dbReference type="EC" id="2.7.13.3" evidence="2"/>
<evidence type="ECO:0000259" key="6">
    <source>
        <dbReference type="PROSITE" id="PS50109"/>
    </source>
</evidence>
<feature type="non-terminal residue" evidence="7">
    <location>
        <position position="1"/>
    </location>
</feature>
<comment type="caution">
    <text evidence="7">The sequence shown here is derived from an EMBL/GenBank/DDBJ whole genome shotgun (WGS) entry which is preliminary data.</text>
</comment>
<dbReference type="InterPro" id="IPR036890">
    <property type="entry name" value="HATPase_C_sf"/>
</dbReference>
<evidence type="ECO:0000256" key="2">
    <source>
        <dbReference type="ARBA" id="ARBA00012438"/>
    </source>
</evidence>
<comment type="catalytic activity">
    <reaction evidence="1">
        <text>ATP + protein L-histidine = ADP + protein N-phospho-L-histidine.</text>
        <dbReference type="EC" id="2.7.13.3"/>
    </reaction>
</comment>
<keyword evidence="3" id="KW-0808">Transferase</keyword>
<dbReference type="EMBL" id="BARS01000900">
    <property type="protein sequence ID" value="GAF83941.1"/>
    <property type="molecule type" value="Genomic_DNA"/>
</dbReference>
<protein>
    <recommendedName>
        <fullName evidence="2">histidine kinase</fullName>
        <ecNumber evidence="2">2.7.13.3</ecNumber>
    </recommendedName>
</protein>
<dbReference type="InterPro" id="IPR005467">
    <property type="entry name" value="His_kinase_dom"/>
</dbReference>
<dbReference type="PROSITE" id="PS50109">
    <property type="entry name" value="HIS_KIN"/>
    <property type="match status" value="1"/>
</dbReference>
<proteinExistence type="predicted"/>
<dbReference type="GO" id="GO:0004673">
    <property type="term" value="F:protein histidine kinase activity"/>
    <property type="evidence" value="ECO:0007669"/>
    <property type="project" value="UniProtKB-EC"/>
</dbReference>
<dbReference type="PANTHER" id="PTHR43711">
    <property type="entry name" value="TWO-COMPONENT HISTIDINE KINASE"/>
    <property type="match status" value="1"/>
</dbReference>
<dbReference type="AlphaFoldDB" id="X0T9D7"/>
<dbReference type="PANTHER" id="PTHR43711:SF1">
    <property type="entry name" value="HISTIDINE KINASE 1"/>
    <property type="match status" value="1"/>
</dbReference>
<dbReference type="PRINTS" id="PR00344">
    <property type="entry name" value="BCTRLSENSOR"/>
</dbReference>
<dbReference type="InterPro" id="IPR050736">
    <property type="entry name" value="Sensor_HK_Regulatory"/>
</dbReference>
<keyword evidence="5" id="KW-0902">Two-component regulatory system</keyword>
<evidence type="ECO:0000313" key="7">
    <source>
        <dbReference type="EMBL" id="GAF83941.1"/>
    </source>
</evidence>
<evidence type="ECO:0000256" key="4">
    <source>
        <dbReference type="ARBA" id="ARBA00022777"/>
    </source>
</evidence>
<evidence type="ECO:0000256" key="1">
    <source>
        <dbReference type="ARBA" id="ARBA00000085"/>
    </source>
</evidence>
<evidence type="ECO:0000256" key="3">
    <source>
        <dbReference type="ARBA" id="ARBA00022679"/>
    </source>
</evidence>
<name>X0T9D7_9ZZZZ</name>
<reference evidence="7" key="1">
    <citation type="journal article" date="2014" name="Front. Microbiol.">
        <title>High frequency of phylogenetically diverse reductive dehalogenase-homologous genes in deep subseafloor sedimentary metagenomes.</title>
        <authorList>
            <person name="Kawai M."/>
            <person name="Futagami T."/>
            <person name="Toyoda A."/>
            <person name="Takaki Y."/>
            <person name="Nishi S."/>
            <person name="Hori S."/>
            <person name="Arai W."/>
            <person name="Tsubouchi T."/>
            <person name="Morono Y."/>
            <person name="Uchiyama I."/>
            <person name="Ito T."/>
            <person name="Fujiyama A."/>
            <person name="Inagaki F."/>
            <person name="Takami H."/>
        </authorList>
    </citation>
    <scope>NUCLEOTIDE SEQUENCE</scope>
    <source>
        <strain evidence="7">Expedition CK06-06</strain>
    </source>
</reference>
<dbReference type="SUPFAM" id="SSF55874">
    <property type="entry name" value="ATPase domain of HSP90 chaperone/DNA topoisomerase II/histidine kinase"/>
    <property type="match status" value="1"/>
</dbReference>
<dbReference type="GO" id="GO:0000160">
    <property type="term" value="P:phosphorelay signal transduction system"/>
    <property type="evidence" value="ECO:0007669"/>
    <property type="project" value="UniProtKB-KW"/>
</dbReference>
<dbReference type="Pfam" id="PF02518">
    <property type="entry name" value="HATPase_c"/>
    <property type="match status" value="1"/>
</dbReference>
<dbReference type="CDD" id="cd00075">
    <property type="entry name" value="HATPase"/>
    <property type="match status" value="1"/>
</dbReference>
<sequence length="73" mass="7701">DNGPGIAAEEQEKIFTPFYRSSADTRFPQGMGLGLSIAREIVVAHGAQLTLTSQRGQGSTFAIELPKPSPAAN</sequence>
<gene>
    <name evidence="7" type="ORF">S01H1_01959</name>
</gene>
<organism evidence="7">
    <name type="scientific">marine sediment metagenome</name>
    <dbReference type="NCBI Taxonomy" id="412755"/>
    <lineage>
        <taxon>unclassified sequences</taxon>
        <taxon>metagenomes</taxon>
        <taxon>ecological metagenomes</taxon>
    </lineage>
</organism>
<dbReference type="Gene3D" id="3.30.565.10">
    <property type="entry name" value="Histidine kinase-like ATPase, C-terminal domain"/>
    <property type="match status" value="1"/>
</dbReference>
<evidence type="ECO:0000256" key="5">
    <source>
        <dbReference type="ARBA" id="ARBA00023012"/>
    </source>
</evidence>
<dbReference type="InterPro" id="IPR003594">
    <property type="entry name" value="HATPase_dom"/>
</dbReference>
<accession>X0T9D7</accession>
<keyword evidence="4" id="KW-0418">Kinase</keyword>